<comment type="caution">
    <text evidence="4">The sequence shown here is derived from an EMBL/GenBank/DDBJ whole genome shotgun (WGS) entry which is preliminary data.</text>
</comment>
<dbReference type="EMBL" id="SMCX01000006">
    <property type="protein sequence ID" value="TCW24672.1"/>
    <property type="molecule type" value="Genomic_DNA"/>
</dbReference>
<evidence type="ECO:0000313" key="5">
    <source>
        <dbReference type="Proteomes" id="UP000295805"/>
    </source>
</evidence>
<gene>
    <name evidence="3" type="ORF">AB6N35_16080</name>
    <name evidence="4" type="ORF">EDD19_106128</name>
</gene>
<feature type="transmembrane region" description="Helical" evidence="2">
    <location>
        <begin position="6"/>
        <end position="26"/>
    </location>
</feature>
<keyword evidence="2" id="KW-1133">Transmembrane helix</keyword>
<reference evidence="3" key="3">
    <citation type="submission" date="2024-07" db="EMBL/GenBank/DDBJ databases">
        <authorList>
            <person name="Wildschutte H."/>
        </authorList>
    </citation>
    <scope>NUCLEOTIDE SEQUENCE</scope>
    <source>
        <strain evidence="3">N60</strain>
    </source>
</reference>
<dbReference type="RefSeq" id="WP_061227639.1">
    <property type="nucleotide sequence ID" value="NZ_CP143053.1"/>
</dbReference>
<evidence type="ECO:0000256" key="1">
    <source>
        <dbReference type="SAM" id="MobiDB-lite"/>
    </source>
</evidence>
<keyword evidence="2" id="KW-0472">Membrane</keyword>
<sequence length="127" mass="13061">MLTIVVYVVVTLIVASGLFALSLLVFGRSELLPAVEAGHTVTRLPQGPLSGDDIRAVRLGVSARGYTMAEVDWTLEQAALEIDRLRARLGETAVGDGAPVGADGGAVGGVRGADGRSATTSESGRTR</sequence>
<reference evidence="6" key="2">
    <citation type="submission" date="2024-07" db="EMBL/GenBank/DDBJ databases">
        <title>Pseudomonas strain that inhibits Aeromonas fish pathogens.</title>
        <authorList>
            <person name="Wildschutte H."/>
        </authorList>
    </citation>
    <scope>NUCLEOTIDE SEQUENCE [LARGE SCALE GENOMIC DNA]</scope>
    <source>
        <strain evidence="6">n60</strain>
    </source>
</reference>
<name>A0A4R3ZVU5_9ACTN</name>
<proteinExistence type="predicted"/>
<feature type="compositionally biased region" description="Gly residues" evidence="1">
    <location>
        <begin position="102"/>
        <end position="112"/>
    </location>
</feature>
<dbReference type="EMBL" id="JBFTEZ010000002">
    <property type="protein sequence ID" value="MEX6465832.1"/>
    <property type="molecule type" value="Genomic_DNA"/>
</dbReference>
<keyword evidence="6" id="KW-1185">Reference proteome</keyword>
<dbReference type="NCBIfam" id="TIGR03544">
    <property type="entry name" value="DivI1A_domain"/>
    <property type="match status" value="1"/>
</dbReference>
<dbReference type="InterPro" id="IPR019933">
    <property type="entry name" value="DivIVA_domain"/>
</dbReference>
<evidence type="ECO:0000313" key="3">
    <source>
        <dbReference type="EMBL" id="MEX6465832.1"/>
    </source>
</evidence>
<organism evidence="4 5">
    <name type="scientific">Dietzia cinnamea</name>
    <dbReference type="NCBI Taxonomy" id="321318"/>
    <lineage>
        <taxon>Bacteria</taxon>
        <taxon>Bacillati</taxon>
        <taxon>Actinomycetota</taxon>
        <taxon>Actinomycetes</taxon>
        <taxon>Mycobacteriales</taxon>
        <taxon>Dietziaceae</taxon>
        <taxon>Dietzia</taxon>
    </lineage>
</organism>
<dbReference type="GeneID" id="89530927"/>
<protein>
    <submittedName>
        <fullName evidence="4">DivIVA domain-containing protein</fullName>
    </submittedName>
</protein>
<feature type="compositionally biased region" description="Polar residues" evidence="1">
    <location>
        <begin position="117"/>
        <end position="127"/>
    </location>
</feature>
<dbReference type="AlphaFoldDB" id="A0A4R3ZVU5"/>
<evidence type="ECO:0000313" key="6">
    <source>
        <dbReference type="Proteomes" id="UP001560293"/>
    </source>
</evidence>
<keyword evidence="2" id="KW-0812">Transmembrane</keyword>
<accession>A0A4R3ZVU5</accession>
<dbReference type="Proteomes" id="UP000295805">
    <property type="component" value="Unassembled WGS sequence"/>
</dbReference>
<reference evidence="4 5" key="1">
    <citation type="submission" date="2019-03" db="EMBL/GenBank/DDBJ databases">
        <title>Root nodule microbial communities of legume samples collected from USA, Mexico and Botswana.</title>
        <authorList>
            <person name="Hirsch A."/>
        </authorList>
    </citation>
    <scope>NUCLEOTIDE SEQUENCE [LARGE SCALE GENOMIC DNA]</scope>
    <source>
        <strain evidence="4 5">55</strain>
    </source>
</reference>
<evidence type="ECO:0000256" key="2">
    <source>
        <dbReference type="SAM" id="Phobius"/>
    </source>
</evidence>
<evidence type="ECO:0000313" key="4">
    <source>
        <dbReference type="EMBL" id="TCW24672.1"/>
    </source>
</evidence>
<feature type="region of interest" description="Disordered" evidence="1">
    <location>
        <begin position="94"/>
        <end position="127"/>
    </location>
</feature>
<dbReference type="Proteomes" id="UP001560293">
    <property type="component" value="Unassembled WGS sequence"/>
</dbReference>